<proteinExistence type="inferred from homology"/>
<feature type="domain" description="Glycoside hydrolase family 20 catalytic" evidence="3">
    <location>
        <begin position="117"/>
        <end position="463"/>
    </location>
</feature>
<dbReference type="InterPro" id="IPR015883">
    <property type="entry name" value="Glyco_hydro_20_cat"/>
</dbReference>
<dbReference type="Pfam" id="PF00728">
    <property type="entry name" value="Glyco_hydro_20"/>
    <property type="match status" value="1"/>
</dbReference>
<dbReference type="InterPro" id="IPR029018">
    <property type="entry name" value="Hex-like_dom2"/>
</dbReference>
<name>A0ABW4CHS9_9LACO</name>
<dbReference type="Gene3D" id="3.30.379.10">
    <property type="entry name" value="Chitobiase/beta-hexosaminidase domain 2-like"/>
    <property type="match status" value="1"/>
</dbReference>
<dbReference type="InterPro" id="IPR025705">
    <property type="entry name" value="Beta_hexosaminidase_sua/sub"/>
</dbReference>
<evidence type="ECO:0000256" key="2">
    <source>
        <dbReference type="ARBA" id="ARBA00022801"/>
    </source>
</evidence>
<sequence>MTEPMWQLNAETRLSGAETPAIADLVAIVADELATSGWGLTLPASGGTGKQVLRLALADDMASGDGFAIEATEACLTISAATTRGLLYGLRTVIARLHVAGGWPLGSVHEQPALGERRLFVDAGRKYFSKAWFMDLIHWLSYLRINTLQFHFSENRGFRIDCDTDPAIVSTHHLSKAYVREILAEARRYQVDVIPSFDTPGHVEHILKVHPEFGQRGVDGTRSTTGLDITDPAAKAYFRSLYEEYFTLFAGCHDFHIGGDEYMELDREPFLTTYQPVLDAYAKARYGKEATFKDALAGYVADLADLAEEHGFHARVWNDGLYYSENGEQGAPQRIQIDPALGIDYWCPMNWNKAVAELPVFLARGQRRLFNVNSTFFYYVLRTEMPEDGRAQHSFDVPDQDRNIYENWRPGLFAGTELPDDDPRICGAAMAIWCDEPDLTDEKTIRREISSALQAFAAKTWTPAINEARSWTEQQRLMAALKPLAGQD</sequence>
<evidence type="ECO:0000259" key="3">
    <source>
        <dbReference type="Pfam" id="PF00728"/>
    </source>
</evidence>
<keyword evidence="5" id="KW-1185">Reference proteome</keyword>
<dbReference type="PANTHER" id="PTHR43678">
    <property type="entry name" value="PUTATIVE (AFU_ORTHOLOGUE AFUA_2G00640)-RELATED"/>
    <property type="match status" value="1"/>
</dbReference>
<dbReference type="RefSeq" id="WP_203626093.1">
    <property type="nucleotide sequence ID" value="NZ_BOLQ01000002.1"/>
</dbReference>
<dbReference type="InterPro" id="IPR017853">
    <property type="entry name" value="GH"/>
</dbReference>
<reference evidence="5" key="1">
    <citation type="journal article" date="2019" name="Int. J. Syst. Evol. Microbiol.">
        <title>The Global Catalogue of Microorganisms (GCM) 10K type strain sequencing project: providing services to taxonomists for standard genome sequencing and annotation.</title>
        <authorList>
            <consortium name="The Broad Institute Genomics Platform"/>
            <consortium name="The Broad Institute Genome Sequencing Center for Infectious Disease"/>
            <person name="Wu L."/>
            <person name="Ma J."/>
        </authorList>
    </citation>
    <scope>NUCLEOTIDE SEQUENCE [LARGE SCALE GENOMIC DNA]</scope>
    <source>
        <strain evidence="5">CCM 8980</strain>
    </source>
</reference>
<dbReference type="PANTHER" id="PTHR43678:SF1">
    <property type="entry name" value="BETA-N-ACETYLHEXOSAMINIDASE"/>
    <property type="match status" value="1"/>
</dbReference>
<dbReference type="InterPro" id="IPR052764">
    <property type="entry name" value="GH20_Enzymes"/>
</dbReference>
<evidence type="ECO:0000256" key="1">
    <source>
        <dbReference type="ARBA" id="ARBA00006285"/>
    </source>
</evidence>
<evidence type="ECO:0000313" key="5">
    <source>
        <dbReference type="Proteomes" id="UP001597196"/>
    </source>
</evidence>
<gene>
    <name evidence="4" type="ORF">ACFQ4P_02605</name>
</gene>
<dbReference type="EMBL" id="JBHTOC010000003">
    <property type="protein sequence ID" value="MFD1429140.1"/>
    <property type="molecule type" value="Genomic_DNA"/>
</dbReference>
<dbReference type="Proteomes" id="UP001597196">
    <property type="component" value="Unassembled WGS sequence"/>
</dbReference>
<comment type="caution">
    <text evidence="4">The sequence shown here is derived from an EMBL/GenBank/DDBJ whole genome shotgun (WGS) entry which is preliminary data.</text>
</comment>
<dbReference type="SUPFAM" id="SSF51445">
    <property type="entry name" value="(Trans)glycosidases"/>
    <property type="match status" value="1"/>
</dbReference>
<dbReference type="PRINTS" id="PR00738">
    <property type="entry name" value="GLHYDRLASE20"/>
</dbReference>
<comment type="similarity">
    <text evidence="1">Belongs to the glycosyl hydrolase 20 family.</text>
</comment>
<protein>
    <submittedName>
        <fullName evidence="4">Family 20 glycosylhydrolase</fullName>
    </submittedName>
</protein>
<dbReference type="SUPFAM" id="SSF55545">
    <property type="entry name" value="beta-N-acetylhexosaminidase-like domain"/>
    <property type="match status" value="1"/>
</dbReference>
<evidence type="ECO:0000313" key="4">
    <source>
        <dbReference type="EMBL" id="MFD1429140.1"/>
    </source>
</evidence>
<organism evidence="4 5">
    <name type="scientific">Lacticaseibacillus mingshuiensis</name>
    <dbReference type="NCBI Taxonomy" id="2799574"/>
    <lineage>
        <taxon>Bacteria</taxon>
        <taxon>Bacillati</taxon>
        <taxon>Bacillota</taxon>
        <taxon>Bacilli</taxon>
        <taxon>Lactobacillales</taxon>
        <taxon>Lactobacillaceae</taxon>
        <taxon>Lacticaseibacillus</taxon>
    </lineage>
</organism>
<accession>A0ABW4CHS9</accession>
<keyword evidence="2" id="KW-0378">Hydrolase</keyword>
<dbReference type="Gene3D" id="3.20.20.80">
    <property type="entry name" value="Glycosidases"/>
    <property type="match status" value="1"/>
</dbReference>